<name>A0A533Q969_9BACT</name>
<proteinExistence type="predicted"/>
<dbReference type="Proteomes" id="UP000319783">
    <property type="component" value="Unassembled WGS sequence"/>
</dbReference>
<reference evidence="1 2" key="1">
    <citation type="submission" date="2019-04" db="EMBL/GenBank/DDBJ databases">
        <title>Genome of a novel bacterium Candidatus Jettenia ecosi reconstructed from metagenome of an anammox bioreactor.</title>
        <authorList>
            <person name="Mardanov A.V."/>
            <person name="Beletsky A.V."/>
            <person name="Ravin N.V."/>
            <person name="Botchkova E.A."/>
            <person name="Litti Y.V."/>
            <person name="Nozhevnikova A.N."/>
        </authorList>
    </citation>
    <scope>NUCLEOTIDE SEQUENCE [LARGE SCALE GENOMIC DNA]</scope>
    <source>
        <strain evidence="1">J2</strain>
    </source>
</reference>
<protein>
    <submittedName>
        <fullName evidence="1">Uncharacterized protein</fullName>
    </submittedName>
</protein>
<evidence type="ECO:0000313" key="2">
    <source>
        <dbReference type="Proteomes" id="UP000319783"/>
    </source>
</evidence>
<organism evidence="1 2">
    <name type="scientific">Candidatus Jettenia ecosi</name>
    <dbReference type="NCBI Taxonomy" id="2494326"/>
    <lineage>
        <taxon>Bacteria</taxon>
        <taxon>Pseudomonadati</taxon>
        <taxon>Planctomycetota</taxon>
        <taxon>Candidatus Brocadiia</taxon>
        <taxon>Candidatus Brocadiales</taxon>
        <taxon>Candidatus Brocadiaceae</taxon>
        <taxon>Candidatus Jettenia</taxon>
    </lineage>
</organism>
<dbReference type="EMBL" id="SULG01000081">
    <property type="protein sequence ID" value="TLD40769.1"/>
    <property type="molecule type" value="Genomic_DNA"/>
</dbReference>
<evidence type="ECO:0000313" key="1">
    <source>
        <dbReference type="EMBL" id="TLD40769.1"/>
    </source>
</evidence>
<accession>A0A533Q969</accession>
<comment type="caution">
    <text evidence="1">The sequence shown here is derived from an EMBL/GenBank/DDBJ whole genome shotgun (WGS) entry which is preliminary data.</text>
</comment>
<dbReference type="AlphaFoldDB" id="A0A533Q969"/>
<gene>
    <name evidence="1" type="ORF">JETT_2960</name>
</gene>
<sequence length="67" mass="7735">MKIDDIYLSDHDFFNPSSPKSSSVRPHASDYGISKYYQLWGNQISLSGIPLFLYPMHDLILVWKLST</sequence>